<dbReference type="OrthoDB" id="9811557at2"/>
<dbReference type="eggNOG" id="COG1143">
    <property type="taxonomic scope" value="Bacteria"/>
</dbReference>
<evidence type="ECO:0000256" key="10">
    <source>
        <dbReference type="ARBA" id="ARBA00038897"/>
    </source>
</evidence>
<evidence type="ECO:0000256" key="8">
    <source>
        <dbReference type="ARBA" id="ARBA00023004"/>
    </source>
</evidence>
<dbReference type="InterPro" id="IPR016169">
    <property type="entry name" value="FAD-bd_PCMH_sub2"/>
</dbReference>
<dbReference type="EC" id="1.1.2.4" evidence="10"/>
<proteinExistence type="inferred from homology"/>
<evidence type="ECO:0000259" key="12">
    <source>
        <dbReference type="PROSITE" id="PS51387"/>
    </source>
</evidence>
<dbReference type="EMBL" id="CP000285">
    <property type="protein sequence ID" value="ABE57767.1"/>
    <property type="molecule type" value="Genomic_DNA"/>
</dbReference>
<evidence type="ECO:0000256" key="1">
    <source>
        <dbReference type="ARBA" id="ARBA00001974"/>
    </source>
</evidence>
<dbReference type="HOGENOM" id="CLU_013688_0_0_6"/>
<dbReference type="InterPro" id="IPR017900">
    <property type="entry name" value="4Fe4S_Fe_S_CS"/>
</dbReference>
<dbReference type="GO" id="GO:1903457">
    <property type="term" value="P:lactate catabolic process"/>
    <property type="evidence" value="ECO:0007669"/>
    <property type="project" value="TreeGrafter"/>
</dbReference>
<dbReference type="GeneID" id="95333149"/>
<dbReference type="STRING" id="290398.Csal_0405"/>
<dbReference type="InterPro" id="IPR016166">
    <property type="entry name" value="FAD-bd_PCMH"/>
</dbReference>
<dbReference type="Pfam" id="PF13183">
    <property type="entry name" value="Fer4_8"/>
    <property type="match status" value="1"/>
</dbReference>
<dbReference type="InterPro" id="IPR016171">
    <property type="entry name" value="Vanillyl_alc_oxidase_C-sub2"/>
</dbReference>
<dbReference type="GO" id="GO:0071949">
    <property type="term" value="F:FAD binding"/>
    <property type="evidence" value="ECO:0007669"/>
    <property type="project" value="InterPro"/>
</dbReference>
<dbReference type="RefSeq" id="WP_011505713.1">
    <property type="nucleotide sequence ID" value="NC_007963.1"/>
</dbReference>
<dbReference type="Gene3D" id="1.10.1060.10">
    <property type="entry name" value="Alpha-helical ferredoxin"/>
    <property type="match status" value="1"/>
</dbReference>
<comment type="cofactor">
    <cofactor evidence="1">
        <name>FAD</name>
        <dbReference type="ChEBI" id="CHEBI:57692"/>
    </cofactor>
</comment>
<dbReference type="Gene3D" id="3.30.465.10">
    <property type="match status" value="1"/>
</dbReference>
<dbReference type="SUPFAM" id="SSF56176">
    <property type="entry name" value="FAD-binding/transporter-associated domain-like"/>
    <property type="match status" value="1"/>
</dbReference>
<dbReference type="KEGG" id="csa:Csal_0405"/>
<dbReference type="PROSITE" id="PS00198">
    <property type="entry name" value="4FE4S_FER_1"/>
    <property type="match status" value="1"/>
</dbReference>
<dbReference type="Gene3D" id="3.30.43.10">
    <property type="entry name" value="Uridine Diphospho-n-acetylenolpyruvylglucosamine Reductase, domain 2"/>
    <property type="match status" value="1"/>
</dbReference>
<dbReference type="InterPro" id="IPR004113">
    <property type="entry name" value="FAD-bd_oxidored_4_C"/>
</dbReference>
<dbReference type="Proteomes" id="UP000000239">
    <property type="component" value="Chromosome"/>
</dbReference>
<keyword evidence="8" id="KW-0408">Iron</keyword>
<dbReference type="Gene3D" id="1.10.45.10">
    <property type="entry name" value="Vanillyl-alcohol Oxidase, Chain A, domain 4"/>
    <property type="match status" value="1"/>
</dbReference>
<keyword evidence="5" id="KW-0274">FAD</keyword>
<comment type="similarity">
    <text evidence="2">Belongs to the FAD-binding oxidoreductase/transferase type 4 family.</text>
</comment>
<evidence type="ECO:0000259" key="11">
    <source>
        <dbReference type="PROSITE" id="PS51379"/>
    </source>
</evidence>
<dbReference type="InterPro" id="IPR016167">
    <property type="entry name" value="FAD-bd_PCMH_sub1"/>
</dbReference>
<keyword evidence="3" id="KW-0285">Flavoprotein</keyword>
<dbReference type="PROSITE" id="PS51387">
    <property type="entry name" value="FAD_PCMH"/>
    <property type="match status" value="1"/>
</dbReference>
<dbReference type="InterPro" id="IPR017896">
    <property type="entry name" value="4Fe4S_Fe-S-bd"/>
</dbReference>
<evidence type="ECO:0000256" key="2">
    <source>
        <dbReference type="ARBA" id="ARBA00008000"/>
    </source>
</evidence>
<sequence length="961" mass="104638">MKKPYEELHEALRGILPAERLIDDPLRLLAYGTDASFYRLIPQLVVRPDSEEELMGVLAECRRRRLPVTFRTAGTSLSGQAVTDSVLVQLNQGWRDYRILDAGRAIRLQPGIIGARANQLLAPYGRKIGPDPASINSCMIGGIAANNASGMCCGTAQNSYRTLRDIRVILADGTLLDTADADSRAAFRDSHAALLEALERLGRETRENAPLAERIRHKYRLKNTTGYALNSLVDFEDGFDILAHLMIGSEGTLGFISAITYDTVADAPLKTAALAFFPDMATACRATLALKSAPVSAVELMDRAALRSVEGSPGMPERLKTLPAAATALLIDVRAEDEATLTQQMAAVHAALEGIKTLEPLGFTRDPEEYARYWKVRKGLFPAVGAVRDVGTTVIIEDVAFPIECLEAGVAALTEAFRRHGYEGAILFGHALEGNLHFVFPQGFETPAEIQRYAALMEDVATLVADEYGGSLKAEHGTGRNMAPYVEREWGAEAYALMWRIKALFDADNVLNPDVVLSRDPEQHIHNLKPLPAADPIVDKCIECGFCEPVCPSRELTLTPRQRIVIQREMARLEASGGQEDASRLATLRDAYQYQGIDTCAADGLCATQCPVGINTGDLVREWRHRQVAEHGDAAHLIGRHFSGTTRLGRGGLRVLDLTHGVLGTRLMGALSKGARHLSGARLPQWSPSLPGPAPVRILERRAGKPPVGRGDKVVYLPACATRVFGTSRQDAHARAVTRTTLALLEKAGFEVVMPAMIGHLCCGMAFQSRGQFAEADHKARELNRELLLASQNGRYPVLCDTSPCTQRMRERLDKRLQIQEPVAFAHDHLLPRLSITPKRARIALHITCSSTCMGLDDKFLALAKRCADDVVVPPDITCCGFAGDKGFTVPELNASALRGLADAVRGCEAGYSNSRTCEMGLSQHAGIPYRSILDLLHDVSRPLEAKSPQAQVDVGRVTSE</sequence>
<keyword evidence="9" id="KW-0411">Iron-sulfur</keyword>
<evidence type="ECO:0000256" key="4">
    <source>
        <dbReference type="ARBA" id="ARBA00022723"/>
    </source>
</evidence>
<evidence type="ECO:0000313" key="14">
    <source>
        <dbReference type="Proteomes" id="UP000000239"/>
    </source>
</evidence>
<keyword evidence="4" id="KW-0479">Metal-binding</keyword>
<evidence type="ECO:0000256" key="5">
    <source>
        <dbReference type="ARBA" id="ARBA00022827"/>
    </source>
</evidence>
<dbReference type="InterPro" id="IPR036318">
    <property type="entry name" value="FAD-bd_PCMH-like_sf"/>
</dbReference>
<dbReference type="InterPro" id="IPR009051">
    <property type="entry name" value="Helical_ferredxn"/>
</dbReference>
<dbReference type="PANTHER" id="PTHR11748">
    <property type="entry name" value="D-LACTATE DEHYDROGENASE"/>
    <property type="match status" value="1"/>
</dbReference>
<dbReference type="Pfam" id="PF02913">
    <property type="entry name" value="FAD-oxidase_C"/>
    <property type="match status" value="1"/>
</dbReference>
<dbReference type="eggNOG" id="COG0247">
    <property type="taxonomic scope" value="Bacteria"/>
</dbReference>
<keyword evidence="6" id="KW-0809">Transit peptide</keyword>
<dbReference type="Pfam" id="PF01565">
    <property type="entry name" value="FAD_binding_4"/>
    <property type="match status" value="1"/>
</dbReference>
<keyword evidence="14" id="KW-1185">Reference proteome</keyword>
<dbReference type="Gene3D" id="3.30.70.2740">
    <property type="match status" value="1"/>
</dbReference>
<dbReference type="SUPFAM" id="SSF55103">
    <property type="entry name" value="FAD-linked oxidases, C-terminal domain"/>
    <property type="match status" value="1"/>
</dbReference>
<dbReference type="GO" id="GO:0051536">
    <property type="term" value="F:iron-sulfur cluster binding"/>
    <property type="evidence" value="ECO:0007669"/>
    <property type="project" value="UniProtKB-KW"/>
</dbReference>
<protein>
    <recommendedName>
        <fullName evidence="10">D-lactate dehydrogenase (cytochrome)</fullName>
        <ecNumber evidence="10">1.1.2.4</ecNumber>
    </recommendedName>
</protein>
<dbReference type="GO" id="GO:0046872">
    <property type="term" value="F:metal ion binding"/>
    <property type="evidence" value="ECO:0007669"/>
    <property type="project" value="UniProtKB-KW"/>
</dbReference>
<evidence type="ECO:0000313" key="13">
    <source>
        <dbReference type="EMBL" id="ABE57767.1"/>
    </source>
</evidence>
<feature type="domain" description="4Fe-4S ferredoxin-type" evidence="11">
    <location>
        <begin position="530"/>
        <end position="561"/>
    </location>
</feature>
<dbReference type="InterPro" id="IPR006094">
    <property type="entry name" value="Oxid_FAD_bind_N"/>
</dbReference>
<gene>
    <name evidence="13" type="ordered locus">Csal_0405</name>
</gene>
<organism evidence="13 14">
    <name type="scientific">Chromohalobacter israelensis (strain ATCC BAA-138 / DSM 3043 / CIP 106854 / NCIMB 13768 / 1H11)</name>
    <name type="common">Chromohalobacter salexigens</name>
    <dbReference type="NCBI Taxonomy" id="290398"/>
    <lineage>
        <taxon>Bacteria</taxon>
        <taxon>Pseudomonadati</taxon>
        <taxon>Pseudomonadota</taxon>
        <taxon>Gammaproteobacteria</taxon>
        <taxon>Oceanospirillales</taxon>
        <taxon>Halomonadaceae</taxon>
        <taxon>Chromohalobacter</taxon>
    </lineage>
</organism>
<dbReference type="PROSITE" id="PS51379">
    <property type="entry name" value="4FE4S_FER_2"/>
    <property type="match status" value="1"/>
</dbReference>
<accession>Q1R0J1</accession>
<evidence type="ECO:0000256" key="9">
    <source>
        <dbReference type="ARBA" id="ARBA00023014"/>
    </source>
</evidence>
<evidence type="ECO:0000256" key="7">
    <source>
        <dbReference type="ARBA" id="ARBA00023002"/>
    </source>
</evidence>
<evidence type="ECO:0000256" key="6">
    <source>
        <dbReference type="ARBA" id="ARBA00022946"/>
    </source>
</evidence>
<evidence type="ECO:0000256" key="3">
    <source>
        <dbReference type="ARBA" id="ARBA00022630"/>
    </source>
</evidence>
<feature type="domain" description="FAD-binding PCMH-type" evidence="12">
    <location>
        <begin position="38"/>
        <end position="266"/>
    </location>
</feature>
<dbReference type="FunFam" id="1.10.1060.10:FF:000019">
    <property type="entry name" value="Oxidoreductase/iron-sulfur cluster-binding protein"/>
    <property type="match status" value="1"/>
</dbReference>
<dbReference type="SUPFAM" id="SSF46548">
    <property type="entry name" value="alpha-helical ferredoxin"/>
    <property type="match status" value="1"/>
</dbReference>
<name>Q1R0J1_CHRI1</name>
<dbReference type="AlphaFoldDB" id="Q1R0J1"/>
<dbReference type="GO" id="GO:0008720">
    <property type="term" value="F:D-lactate dehydrogenase (NAD+) activity"/>
    <property type="evidence" value="ECO:0007669"/>
    <property type="project" value="TreeGrafter"/>
</dbReference>
<dbReference type="PANTHER" id="PTHR11748:SF111">
    <property type="entry name" value="D-LACTATE DEHYDROGENASE, MITOCHONDRIAL-RELATED"/>
    <property type="match status" value="1"/>
</dbReference>
<dbReference type="GO" id="GO:0004458">
    <property type="term" value="F:D-lactate dehydrogenase (cytochrome) activity"/>
    <property type="evidence" value="ECO:0007669"/>
    <property type="project" value="UniProtKB-EC"/>
</dbReference>
<keyword evidence="7" id="KW-0560">Oxidoreductase</keyword>
<dbReference type="InterPro" id="IPR016164">
    <property type="entry name" value="FAD-linked_Oxase-like_C"/>
</dbReference>
<reference evidence="13 14" key="1">
    <citation type="journal article" date="2011" name="Stand. Genomic Sci.">
        <title>Complete genome sequence of the halophilic and highly halotolerant Chromohalobacter salexigens type strain (1H11(T)).</title>
        <authorList>
            <person name="Copeland A."/>
            <person name="O'Connor K."/>
            <person name="Lucas S."/>
            <person name="Lapidus A."/>
            <person name="Berry K.W."/>
            <person name="Detter J.C."/>
            <person name="Del Rio T.G."/>
            <person name="Hammon N."/>
            <person name="Dalin E."/>
            <person name="Tice H."/>
            <person name="Pitluck S."/>
            <person name="Bruce D."/>
            <person name="Goodwin L."/>
            <person name="Han C."/>
            <person name="Tapia R."/>
            <person name="Saunders E."/>
            <person name="Schmutz J."/>
            <person name="Brettin T."/>
            <person name="Larimer F."/>
            <person name="Land M."/>
            <person name="Hauser L."/>
            <person name="Vargas C."/>
            <person name="Nieto J.J."/>
            <person name="Kyrpides N.C."/>
            <person name="Ivanova N."/>
            <person name="Goker M."/>
            <person name="Klenk H.P."/>
            <person name="Csonka L.N."/>
            <person name="Woyke T."/>
        </authorList>
    </citation>
    <scope>NUCLEOTIDE SEQUENCE [LARGE SCALE GENOMIC DNA]</scope>
    <source>
        <strain evidence="14">ATCC BAA-138 / DSM 3043 / CIP 106854 / NCIMB 13768 / 1H11</strain>
    </source>
</reference>
<dbReference type="eggNOG" id="COG0277">
    <property type="taxonomic scope" value="Bacteria"/>
</dbReference>